<feature type="non-terminal residue" evidence="1">
    <location>
        <position position="189"/>
    </location>
</feature>
<dbReference type="Proteomes" id="UP000663868">
    <property type="component" value="Unassembled WGS sequence"/>
</dbReference>
<feature type="non-terminal residue" evidence="1">
    <location>
        <position position="1"/>
    </location>
</feature>
<proteinExistence type="predicted"/>
<gene>
    <name evidence="1" type="ORF">KXQ929_LOCUS43687</name>
</gene>
<sequence length="189" mass="21796">TSFDRDNLSLRVIIESSTAFCFQKTTIHGLIVTSTTTNQSQFTNESKYVTSSSHSKKRTHQIQETNINTTIIDVLEKSSSECPLTESCCKERINEYFNKDIQTLKISSKTKQNLNKLQKITDDVKLLTKQLELSMKLNKNNNASMTITLDERLLGEICYQLERRILILIFSKSKQFYGYSLRYLSSIIE</sequence>
<dbReference type="EMBL" id="CAJOBB010011842">
    <property type="protein sequence ID" value="CAF4267387.1"/>
    <property type="molecule type" value="Genomic_DNA"/>
</dbReference>
<protein>
    <submittedName>
        <fullName evidence="1">Uncharacterized protein</fullName>
    </submittedName>
</protein>
<evidence type="ECO:0000313" key="2">
    <source>
        <dbReference type="Proteomes" id="UP000663868"/>
    </source>
</evidence>
<reference evidence="1" key="1">
    <citation type="submission" date="2021-02" db="EMBL/GenBank/DDBJ databases">
        <authorList>
            <person name="Nowell W R."/>
        </authorList>
    </citation>
    <scope>NUCLEOTIDE SEQUENCE</scope>
</reference>
<accession>A0A820FUR7</accession>
<evidence type="ECO:0000313" key="1">
    <source>
        <dbReference type="EMBL" id="CAF4267387.1"/>
    </source>
</evidence>
<name>A0A820FUR7_9BILA</name>
<dbReference type="AlphaFoldDB" id="A0A820FUR7"/>
<organism evidence="1 2">
    <name type="scientific">Adineta steineri</name>
    <dbReference type="NCBI Taxonomy" id="433720"/>
    <lineage>
        <taxon>Eukaryota</taxon>
        <taxon>Metazoa</taxon>
        <taxon>Spiralia</taxon>
        <taxon>Gnathifera</taxon>
        <taxon>Rotifera</taxon>
        <taxon>Eurotatoria</taxon>
        <taxon>Bdelloidea</taxon>
        <taxon>Adinetida</taxon>
        <taxon>Adinetidae</taxon>
        <taxon>Adineta</taxon>
    </lineage>
</organism>
<comment type="caution">
    <text evidence="1">The sequence shown here is derived from an EMBL/GenBank/DDBJ whole genome shotgun (WGS) entry which is preliminary data.</text>
</comment>